<dbReference type="FunFam" id="3.30.530.20:FF:000007">
    <property type="entry name" value="Major pollen allergen Bet v 1-A"/>
    <property type="match status" value="1"/>
</dbReference>
<gene>
    <name evidence="5" type="ORF">POTOM_060937</name>
</gene>
<dbReference type="PRINTS" id="PR00634">
    <property type="entry name" value="BETALLERGEN"/>
</dbReference>
<evidence type="ECO:0000313" key="5">
    <source>
        <dbReference type="EMBL" id="KAG6736317.1"/>
    </source>
</evidence>
<dbReference type="GO" id="GO:0038023">
    <property type="term" value="F:signaling receptor activity"/>
    <property type="evidence" value="ECO:0007669"/>
    <property type="project" value="InterPro"/>
</dbReference>
<evidence type="ECO:0000313" key="6">
    <source>
        <dbReference type="Proteomes" id="UP000886885"/>
    </source>
</evidence>
<name>A0A8X7XSS8_POPTO</name>
<dbReference type="InterPro" id="IPR023393">
    <property type="entry name" value="START-like_dom_sf"/>
</dbReference>
<dbReference type="GO" id="GO:0006952">
    <property type="term" value="P:defense response"/>
    <property type="evidence" value="ECO:0007669"/>
    <property type="project" value="UniProtKB-KW"/>
</dbReference>
<dbReference type="GO" id="GO:0005634">
    <property type="term" value="C:nucleus"/>
    <property type="evidence" value="ECO:0007669"/>
    <property type="project" value="TreeGrafter"/>
</dbReference>
<evidence type="ECO:0000259" key="4">
    <source>
        <dbReference type="Pfam" id="PF00407"/>
    </source>
</evidence>
<dbReference type="EMBL" id="JAAWWB010001055">
    <property type="protein sequence ID" value="KAG6736317.1"/>
    <property type="molecule type" value="Genomic_DNA"/>
</dbReference>
<dbReference type="GO" id="GO:0009738">
    <property type="term" value="P:abscisic acid-activated signaling pathway"/>
    <property type="evidence" value="ECO:0007669"/>
    <property type="project" value="InterPro"/>
</dbReference>
<comment type="similarity">
    <text evidence="1">Belongs to the BetVI family.</text>
</comment>
<evidence type="ECO:0000256" key="3">
    <source>
        <dbReference type="ARBA" id="ARBA00023265"/>
    </source>
</evidence>
<dbReference type="InterPro" id="IPR024949">
    <property type="entry name" value="Bet_v_I_allergen"/>
</dbReference>
<dbReference type="GO" id="GO:0004864">
    <property type="term" value="F:protein phosphatase inhibitor activity"/>
    <property type="evidence" value="ECO:0007669"/>
    <property type="project" value="InterPro"/>
</dbReference>
<dbReference type="GO" id="GO:0010427">
    <property type="term" value="F:abscisic acid binding"/>
    <property type="evidence" value="ECO:0007669"/>
    <property type="project" value="InterPro"/>
</dbReference>
<dbReference type="PANTHER" id="PTHR31213">
    <property type="entry name" value="OS08G0374000 PROTEIN-RELATED"/>
    <property type="match status" value="1"/>
</dbReference>
<dbReference type="PANTHER" id="PTHR31213:SF55">
    <property type="entry name" value="STRESS-INDUCED PROTEIN SAM22"/>
    <property type="match status" value="1"/>
</dbReference>
<sequence>MGLVTFENEFSVAVPPAKLFKVYCLETDTLIPKILPQSIKSSEIIEGNGGPGTIRKLITLLISLAGKGLTYVKQKIETIDEENFAYSFSLIESNVWMEGVEKVIFEHTFVPTPEGGSICKRTSKYYIKDGAEIKEDQIKKDGKKTEGLFKAVEAYFLANPDA</sequence>
<keyword evidence="3" id="KW-0568">Pathogenesis-related protein</keyword>
<dbReference type="CDD" id="cd07816">
    <property type="entry name" value="Bet_v1-like"/>
    <property type="match status" value="1"/>
</dbReference>
<accession>A0A8X7XSS8</accession>
<dbReference type="SUPFAM" id="SSF55961">
    <property type="entry name" value="Bet v1-like"/>
    <property type="match status" value="1"/>
</dbReference>
<reference evidence="5" key="1">
    <citation type="journal article" date="2020" name="bioRxiv">
        <title>Hybrid origin of Populus tomentosa Carr. identified through genome sequencing and phylogenomic analysis.</title>
        <authorList>
            <person name="An X."/>
            <person name="Gao K."/>
            <person name="Chen Z."/>
            <person name="Li J."/>
            <person name="Yang X."/>
            <person name="Yang X."/>
            <person name="Zhou J."/>
            <person name="Guo T."/>
            <person name="Zhao T."/>
            <person name="Huang S."/>
            <person name="Miao D."/>
            <person name="Khan W.U."/>
            <person name="Rao P."/>
            <person name="Ye M."/>
            <person name="Lei B."/>
            <person name="Liao W."/>
            <person name="Wang J."/>
            <person name="Ji L."/>
            <person name="Li Y."/>
            <person name="Guo B."/>
            <person name="Mustafa N.S."/>
            <person name="Li S."/>
            <person name="Yun Q."/>
            <person name="Keller S.R."/>
            <person name="Mao J."/>
            <person name="Zhang R."/>
            <person name="Strauss S.H."/>
        </authorList>
    </citation>
    <scope>NUCLEOTIDE SEQUENCE</scope>
    <source>
        <strain evidence="5">GM15</strain>
        <tissue evidence="5">Leaf</tissue>
    </source>
</reference>
<keyword evidence="6" id="KW-1185">Reference proteome</keyword>
<protein>
    <recommendedName>
        <fullName evidence="4">Bet v I/Major latex protein domain-containing protein</fullName>
    </recommendedName>
</protein>
<organism evidence="5 6">
    <name type="scientific">Populus tomentosa</name>
    <name type="common">Chinese white poplar</name>
    <dbReference type="NCBI Taxonomy" id="118781"/>
    <lineage>
        <taxon>Eukaryota</taxon>
        <taxon>Viridiplantae</taxon>
        <taxon>Streptophyta</taxon>
        <taxon>Embryophyta</taxon>
        <taxon>Tracheophyta</taxon>
        <taxon>Spermatophyta</taxon>
        <taxon>Magnoliopsida</taxon>
        <taxon>eudicotyledons</taxon>
        <taxon>Gunneridae</taxon>
        <taxon>Pentapetalae</taxon>
        <taxon>rosids</taxon>
        <taxon>fabids</taxon>
        <taxon>Malpighiales</taxon>
        <taxon>Salicaceae</taxon>
        <taxon>Saliceae</taxon>
        <taxon>Populus</taxon>
    </lineage>
</organism>
<dbReference type="InterPro" id="IPR000916">
    <property type="entry name" value="Bet_v_I/MLP"/>
</dbReference>
<evidence type="ECO:0000256" key="2">
    <source>
        <dbReference type="ARBA" id="ARBA00022821"/>
    </source>
</evidence>
<dbReference type="Proteomes" id="UP000886885">
    <property type="component" value="Unassembled WGS sequence"/>
</dbReference>
<dbReference type="OrthoDB" id="836599at2759"/>
<feature type="domain" description="Bet v I/Major latex protein" evidence="4">
    <location>
        <begin position="3"/>
        <end position="159"/>
    </location>
</feature>
<comment type="caution">
    <text evidence="5">The sequence shown here is derived from an EMBL/GenBank/DDBJ whole genome shotgun (WGS) entry which is preliminary data.</text>
</comment>
<proteinExistence type="inferred from homology"/>
<keyword evidence="2" id="KW-0611">Plant defense</keyword>
<dbReference type="InterPro" id="IPR050279">
    <property type="entry name" value="Plant_def-hormone_signal"/>
</dbReference>
<dbReference type="Gene3D" id="3.30.530.20">
    <property type="match status" value="1"/>
</dbReference>
<dbReference type="GO" id="GO:0005737">
    <property type="term" value="C:cytoplasm"/>
    <property type="evidence" value="ECO:0007669"/>
    <property type="project" value="TreeGrafter"/>
</dbReference>
<dbReference type="Pfam" id="PF00407">
    <property type="entry name" value="Bet_v_1"/>
    <property type="match status" value="1"/>
</dbReference>
<evidence type="ECO:0000256" key="1">
    <source>
        <dbReference type="ARBA" id="ARBA00009744"/>
    </source>
</evidence>
<dbReference type="AlphaFoldDB" id="A0A8X7XSS8"/>